<accession>A0A7S4JZP8</accession>
<feature type="compositionally biased region" description="Basic and acidic residues" evidence="2">
    <location>
        <begin position="181"/>
        <end position="190"/>
    </location>
</feature>
<feature type="compositionally biased region" description="Polar residues" evidence="2">
    <location>
        <begin position="1013"/>
        <end position="1034"/>
    </location>
</feature>
<feature type="region of interest" description="Disordered" evidence="2">
    <location>
        <begin position="1156"/>
        <end position="1208"/>
    </location>
</feature>
<feature type="region of interest" description="Disordered" evidence="2">
    <location>
        <begin position="942"/>
        <end position="1034"/>
    </location>
</feature>
<feature type="compositionally biased region" description="Gly residues" evidence="2">
    <location>
        <begin position="1355"/>
        <end position="1371"/>
    </location>
</feature>
<keyword evidence="3" id="KW-0812">Transmembrane</keyword>
<feature type="compositionally biased region" description="Polar residues" evidence="2">
    <location>
        <begin position="1440"/>
        <end position="1453"/>
    </location>
</feature>
<feature type="region of interest" description="Disordered" evidence="2">
    <location>
        <begin position="1351"/>
        <end position="1372"/>
    </location>
</feature>
<feature type="compositionally biased region" description="Polar residues" evidence="2">
    <location>
        <begin position="1185"/>
        <end position="1208"/>
    </location>
</feature>
<feature type="coiled-coil region" evidence="1">
    <location>
        <begin position="746"/>
        <end position="780"/>
    </location>
</feature>
<feature type="region of interest" description="Disordered" evidence="2">
    <location>
        <begin position="1427"/>
        <end position="1502"/>
    </location>
</feature>
<keyword evidence="3" id="KW-1133">Transmembrane helix</keyword>
<feature type="region of interest" description="Disordered" evidence="2">
    <location>
        <begin position="92"/>
        <end position="116"/>
    </location>
</feature>
<name>A0A7S4JZP8_9STRA</name>
<gene>
    <name evidence="4" type="ORF">OAUR00152_LOCUS36751</name>
</gene>
<feature type="compositionally biased region" description="Polar residues" evidence="2">
    <location>
        <begin position="977"/>
        <end position="991"/>
    </location>
</feature>
<feature type="transmembrane region" description="Helical" evidence="3">
    <location>
        <begin position="1858"/>
        <end position="1877"/>
    </location>
</feature>
<feature type="compositionally biased region" description="Basic and acidic residues" evidence="2">
    <location>
        <begin position="97"/>
        <end position="116"/>
    </location>
</feature>
<protein>
    <submittedName>
        <fullName evidence="4">Uncharacterized protein</fullName>
    </submittedName>
</protein>
<sequence length="1879" mass="200339">MSAPSETATDCRLREDIQWADEVFGRAGGLTAAGVFAAAGAATQVVGFAVGDPKLHVKSGLRGLIPLHLRVSARVHHVSFLHPSLDTEFAHLAGGRDSGHEGSTPKKKSSSKDKKGYVNNLDLTHLYGSDYATGGGRDGGLKRGGAGSNSLEAVVLNEKRRLSRDGIVRDHADRKRRAARRGNEGNKNHDSLPQIKGKRKFVMLGADDVGDGKLKKDIPSPRDVKVAATGLSNTKQKDPKSTIRRGYSVDDGVECSDRKLPHPCTESSRPVVYDEEGITGDGPLLASVIMESPVAKIGRYLPETACRVPQCAVGFELLNDASRVKSTQPFVPEAPHIIWGGARDAPLKMVANDGNALVEARDLEYLTDTELDLAERTESLLVFGSTVWVDIPPEIKKDAKTSKHYAKKINKKVGKAVKKGGKHFKKGLTVTADITRKGATATTDITKKGANVIGKAATDAKKSGEKGMADFGEKIGKATEKVDKKATSAEKSSTTEADTRGARGGESVEEISQGAFGDESLEQVSSHEEDVIAGEVSTRGSKKGKKLKKMFKKTARAMHLMKKKDKSTIESDAELESVYTGASEDTDQEGLNSTMERSIESGIGDEDGDESNEVAVDIDDSSLLPDKIPYYTLVLDDVLQLRITGFPFSSCLATFPISVAAILSATSMEDRVRDPRCPSEITLTLVQEPSIMEGRWGVEMRVTLRAVEVRPDSAIAVEENPALDEKSGKWHRVKFSDKMKKFKIRLMNAGKSKEEIQAEIEAAEAKEEEEQEAREAAIVRAGIGRGYEQGAAMRDIVRRQMCYEPERIANQCGKRRLSSLDVEIIKAMAGHSFESEVLGRPGGTVSPLLPGTHQLSDMEINGGKNSENPNNAMSPIFPNSDASKSGDNPVEFPSSAGGFRLERHEVSDLTFLKQSDSIVIASGFTPASAVQEAQVNAVVESSQPGSLGKGTYLQAGGMNQLPEESTTNERTCRDSVDSASQVTATGINASDPQPPESFKRKLSASAPKKTTHLESPSLHTTVSINNESPDQSSSFVTARLAESFGNKQPANETNLESAARIRPTVNSSSVLQYSLSDKSESPDRLTSFISARSGVSNRQSSCETTLQTTVCPLPTAKSSDVFPLSMSIKKSELSDQSSSVATARAAEFFKSSDVKLSAPVKSESPHQSSSFVTARSEVSIKRSSSEVNMESTSRRLPTGKSNNFSPSSISVKSEVLDQPSSFVTARPVREDKNSLSVRLAAALEGGAEGSSDDGSQSQENGEGNAGESTLMVTENIDGAQVVNSSKVAAKGAEVVSEILPQLDRRKMMVQSHHVSGSGHKAESLDSDAIESSEGTWTKVKSVSLDLTSALEDGAKGGSGGCSQSQGSGGGNAVEFKQTVTENNDGAQDLNSAKIADVDVKFISEMSPQLYSRKMSLQEPHVSASGHITESANLDGGESGRGTSAEVSSVSRQLVTALEEGAMRVSVDASQSQGNGEGDEGESKQTVTESNNGAQVPNSGKVSPQLDRRKMMLQSHHVSGSGHKSESLNLNSVESGGEINQGSAAGATQVLFSSTNIGSGNFDEFEADILSKHVEAKMPQSMIGSGAPLDSIREMSESSEKSCNDDRENANLLNMAGYSVVDCSSPDRSKYSVAENDSDILSADDSKNAPRVLSTNSGLRSSSAGIVVSSQASSKLASHLISSVGSGNNASMDHMESKTSAQSLNISSGRYGMMYQSQGVSGGKLSLAESVAKVEGSKPTRRDAEDFNAFFQRLRREKLQEDYHRKKEARLALAARSVSSSSPPMSSIFARMSAIRCNSTENGTGTTSSMIHSSASGTIFDSLKCEESEGGGVHGIPWHYSHWLESFSALLKAVFLEEYPGVLFLIIGVGVVLIGSYLSK</sequence>
<keyword evidence="1" id="KW-0175">Coiled coil</keyword>
<feature type="region of interest" description="Disordered" evidence="2">
    <location>
        <begin position="1245"/>
        <end position="1266"/>
    </location>
</feature>
<organism evidence="4">
    <name type="scientific">Odontella aurita</name>
    <dbReference type="NCBI Taxonomy" id="265563"/>
    <lineage>
        <taxon>Eukaryota</taxon>
        <taxon>Sar</taxon>
        <taxon>Stramenopiles</taxon>
        <taxon>Ochrophyta</taxon>
        <taxon>Bacillariophyta</taxon>
        <taxon>Mediophyceae</taxon>
        <taxon>Biddulphiophycidae</taxon>
        <taxon>Eupodiscales</taxon>
        <taxon>Odontellaceae</taxon>
        <taxon>Odontella</taxon>
    </lineage>
</organism>
<evidence type="ECO:0000256" key="2">
    <source>
        <dbReference type="SAM" id="MobiDB-lite"/>
    </source>
</evidence>
<reference evidence="4" key="1">
    <citation type="submission" date="2021-01" db="EMBL/GenBank/DDBJ databases">
        <authorList>
            <person name="Corre E."/>
            <person name="Pelletier E."/>
            <person name="Niang G."/>
            <person name="Scheremetjew M."/>
            <person name="Finn R."/>
            <person name="Kale V."/>
            <person name="Holt S."/>
            <person name="Cochrane G."/>
            <person name="Meng A."/>
            <person name="Brown T."/>
            <person name="Cohen L."/>
        </authorList>
    </citation>
    <scope>NUCLEOTIDE SEQUENCE</scope>
    <source>
        <strain evidence="4">Isolate 1302-5</strain>
    </source>
</reference>
<evidence type="ECO:0000313" key="4">
    <source>
        <dbReference type="EMBL" id="CAE2279402.1"/>
    </source>
</evidence>
<feature type="region of interest" description="Disordered" evidence="2">
    <location>
        <begin position="165"/>
        <end position="195"/>
    </location>
</feature>
<keyword evidence="3" id="KW-0472">Membrane</keyword>
<evidence type="ECO:0000256" key="3">
    <source>
        <dbReference type="SAM" id="Phobius"/>
    </source>
</evidence>
<evidence type="ECO:0000256" key="1">
    <source>
        <dbReference type="SAM" id="Coils"/>
    </source>
</evidence>
<proteinExistence type="predicted"/>
<feature type="compositionally biased region" description="Polar residues" evidence="2">
    <location>
        <begin position="1483"/>
        <end position="1501"/>
    </location>
</feature>
<dbReference type="EMBL" id="HBKQ01053372">
    <property type="protein sequence ID" value="CAE2279402.1"/>
    <property type="molecule type" value="Transcribed_RNA"/>
</dbReference>
<feature type="region of interest" description="Disordered" evidence="2">
    <location>
        <begin position="481"/>
        <end position="539"/>
    </location>
</feature>